<organism evidence="2 3">
    <name type="scientific">Robertmurraya mangrovi</name>
    <dbReference type="NCBI Taxonomy" id="3098077"/>
    <lineage>
        <taxon>Bacteria</taxon>
        <taxon>Bacillati</taxon>
        <taxon>Bacillota</taxon>
        <taxon>Bacilli</taxon>
        <taxon>Bacillales</taxon>
        <taxon>Bacillaceae</taxon>
        <taxon>Robertmurraya</taxon>
    </lineage>
</organism>
<dbReference type="CDD" id="cd00158">
    <property type="entry name" value="RHOD"/>
    <property type="match status" value="1"/>
</dbReference>
<name>A0ABU5IYR3_9BACI</name>
<dbReference type="SMART" id="SM00450">
    <property type="entry name" value="RHOD"/>
    <property type="match status" value="1"/>
</dbReference>
<dbReference type="SUPFAM" id="SSF52821">
    <property type="entry name" value="Rhodanese/Cell cycle control phosphatase"/>
    <property type="match status" value="1"/>
</dbReference>
<dbReference type="Pfam" id="PF00581">
    <property type="entry name" value="Rhodanese"/>
    <property type="match status" value="1"/>
</dbReference>
<evidence type="ECO:0000313" key="2">
    <source>
        <dbReference type="EMBL" id="MDZ5472277.1"/>
    </source>
</evidence>
<protein>
    <submittedName>
        <fullName evidence="2">Rhodanese-like domain-containing protein</fullName>
    </submittedName>
</protein>
<dbReference type="EMBL" id="JAXOFX010000006">
    <property type="protein sequence ID" value="MDZ5472277.1"/>
    <property type="molecule type" value="Genomic_DNA"/>
</dbReference>
<dbReference type="InterPro" id="IPR036873">
    <property type="entry name" value="Rhodanese-like_dom_sf"/>
</dbReference>
<dbReference type="Gene3D" id="3.40.250.10">
    <property type="entry name" value="Rhodanese-like domain"/>
    <property type="match status" value="1"/>
</dbReference>
<gene>
    <name evidence="2" type="ORF">SM124_11010</name>
</gene>
<sequence length="129" mass="14440">MKKIVTYIPLVILLAWGAYYFLGNQSIQTISTIELAEKLEQEANSKNVVFIDVREPSEYEEGHIKGMINVPLSTLSTNTEMLPKDSQIVIICRSGNRSMQAAKILEELGYNNIVNVDGGIMSWDGELVF</sequence>
<dbReference type="Proteomes" id="UP001290455">
    <property type="component" value="Unassembled WGS sequence"/>
</dbReference>
<evidence type="ECO:0000259" key="1">
    <source>
        <dbReference type="PROSITE" id="PS50206"/>
    </source>
</evidence>
<reference evidence="2 3" key="1">
    <citation type="submission" date="2023-11" db="EMBL/GenBank/DDBJ databases">
        <title>Bacillus jintuensis, isolated from a mudflat on the Beibu Gulf coast.</title>
        <authorList>
            <person name="Li M."/>
        </authorList>
    </citation>
    <scope>NUCLEOTIDE SEQUENCE [LARGE SCALE GENOMIC DNA]</scope>
    <source>
        <strain evidence="2 3">31A1R</strain>
    </source>
</reference>
<comment type="caution">
    <text evidence="2">The sequence shown here is derived from an EMBL/GenBank/DDBJ whole genome shotgun (WGS) entry which is preliminary data.</text>
</comment>
<dbReference type="RefSeq" id="WP_322446578.1">
    <property type="nucleotide sequence ID" value="NZ_JAXOFX010000006.1"/>
</dbReference>
<dbReference type="InterPro" id="IPR050229">
    <property type="entry name" value="GlpE_sulfurtransferase"/>
</dbReference>
<feature type="domain" description="Rhodanese" evidence="1">
    <location>
        <begin position="44"/>
        <end position="129"/>
    </location>
</feature>
<accession>A0ABU5IYR3</accession>
<dbReference type="InterPro" id="IPR001763">
    <property type="entry name" value="Rhodanese-like_dom"/>
</dbReference>
<proteinExistence type="predicted"/>
<dbReference type="PANTHER" id="PTHR43031:SF17">
    <property type="entry name" value="SULFURTRANSFERASE YTWF-RELATED"/>
    <property type="match status" value="1"/>
</dbReference>
<keyword evidence="3" id="KW-1185">Reference proteome</keyword>
<evidence type="ECO:0000313" key="3">
    <source>
        <dbReference type="Proteomes" id="UP001290455"/>
    </source>
</evidence>
<dbReference type="PROSITE" id="PS50206">
    <property type="entry name" value="RHODANESE_3"/>
    <property type="match status" value="1"/>
</dbReference>
<dbReference type="PANTHER" id="PTHR43031">
    <property type="entry name" value="FAD-DEPENDENT OXIDOREDUCTASE"/>
    <property type="match status" value="1"/>
</dbReference>